<feature type="region of interest" description="Disordered" evidence="6">
    <location>
        <begin position="1"/>
        <end position="40"/>
    </location>
</feature>
<feature type="transmembrane region" description="Helical" evidence="7">
    <location>
        <begin position="341"/>
        <end position="364"/>
    </location>
</feature>
<dbReference type="Proteomes" id="UP000549457">
    <property type="component" value="Unassembled WGS sequence"/>
</dbReference>
<feature type="transmembrane region" description="Helical" evidence="7">
    <location>
        <begin position="236"/>
        <end position="264"/>
    </location>
</feature>
<evidence type="ECO:0000313" key="10">
    <source>
        <dbReference type="Proteomes" id="UP000549457"/>
    </source>
</evidence>
<proteinExistence type="predicted"/>
<dbReference type="InterPro" id="IPR020846">
    <property type="entry name" value="MFS_dom"/>
</dbReference>
<feature type="compositionally biased region" description="Basic and acidic residues" evidence="6">
    <location>
        <begin position="1"/>
        <end position="25"/>
    </location>
</feature>
<dbReference type="PANTHER" id="PTHR42718">
    <property type="entry name" value="MAJOR FACILITATOR SUPERFAMILY MULTIDRUG TRANSPORTER MFSC"/>
    <property type="match status" value="1"/>
</dbReference>
<accession>A0A840SRX4</accession>
<evidence type="ECO:0000256" key="5">
    <source>
        <dbReference type="ARBA" id="ARBA00023136"/>
    </source>
</evidence>
<sequence length="563" mass="58806">MDARATLDERDGDVAGDPETERSVPSDEAPAAPPASPAATTMPAGRAAAYMGAALLLAVTQGFGMNLVSANVSQIQGYFGATTAEATWLVAAYMAPNVSLSLALIKLRTQFGLRNFAEIAILVFVAAALLNHQTGDLRTALVVRFLSGVAAAPMSSLAFLYMLEPFSPAKKLTVGLSLALTALAIGSPLARIISPTLLDIGLWHGLTVLELGLALLAFGAVYLLPLTSPPRAKVIGIADVVSYLLIAVGFGSVAVVLVLGRLYWWLTAPWIGVLLVLAVICVASAAMIELNRKEPLLDIRWLTSPAVLHFAGALLVFRLVFSEQAVGAAGLFRTLGYGNDQLRTLFAVILIATIVGGVACAAILKPGREHALHITALLLVATGAYLDGHATTQTLPINMYFSQALVAIGIAIFLPPAVMSGLLSALKNGPQYILSFIIVFLTTQSIGGLAGSAAFQTFVDLRQQAHFSALTSGLDPGNPFVAERIASLTAVYGSVVNDKAALAAQGMALLQQQVTQQAQVLAYNDVFRAVALLSLAALAALLLHISLAALHKALAPADPQPVR</sequence>
<evidence type="ECO:0000259" key="8">
    <source>
        <dbReference type="PROSITE" id="PS50850"/>
    </source>
</evidence>
<dbReference type="GO" id="GO:0022857">
    <property type="term" value="F:transmembrane transporter activity"/>
    <property type="evidence" value="ECO:0007669"/>
    <property type="project" value="InterPro"/>
</dbReference>
<feature type="transmembrane region" description="Helical" evidence="7">
    <location>
        <begin position="88"/>
        <end position="105"/>
    </location>
</feature>
<feature type="transmembrane region" description="Helical" evidence="7">
    <location>
        <begin position="142"/>
        <end position="163"/>
    </location>
</feature>
<dbReference type="SUPFAM" id="SSF103473">
    <property type="entry name" value="MFS general substrate transporter"/>
    <property type="match status" value="1"/>
</dbReference>
<keyword evidence="3 7" id="KW-0812">Transmembrane</keyword>
<evidence type="ECO:0000256" key="4">
    <source>
        <dbReference type="ARBA" id="ARBA00022989"/>
    </source>
</evidence>
<dbReference type="PANTHER" id="PTHR42718:SF9">
    <property type="entry name" value="MAJOR FACILITATOR SUPERFAMILY MULTIDRUG TRANSPORTER MFSC"/>
    <property type="match status" value="1"/>
</dbReference>
<dbReference type="Gene3D" id="1.20.1250.20">
    <property type="entry name" value="MFS general substrate transporter like domains"/>
    <property type="match status" value="1"/>
</dbReference>
<dbReference type="RefSeq" id="WP_184148410.1">
    <property type="nucleotide sequence ID" value="NZ_JACHFM010000002.1"/>
</dbReference>
<gene>
    <name evidence="9" type="ORF">HNP73_001908</name>
</gene>
<feature type="transmembrane region" description="Helical" evidence="7">
    <location>
        <begin position="175"/>
        <end position="194"/>
    </location>
</feature>
<evidence type="ECO:0000256" key="1">
    <source>
        <dbReference type="ARBA" id="ARBA00004141"/>
    </source>
</evidence>
<dbReference type="InterPro" id="IPR036259">
    <property type="entry name" value="MFS_trans_sf"/>
</dbReference>
<name>A0A840SRX4_9RHOB</name>
<feature type="transmembrane region" description="Helical" evidence="7">
    <location>
        <begin position="433"/>
        <end position="455"/>
    </location>
</feature>
<evidence type="ECO:0000256" key="3">
    <source>
        <dbReference type="ARBA" id="ARBA00022692"/>
    </source>
</evidence>
<comment type="caution">
    <text evidence="9">The sequence shown here is derived from an EMBL/GenBank/DDBJ whole genome shotgun (WGS) entry which is preliminary data.</text>
</comment>
<keyword evidence="2" id="KW-0813">Transport</keyword>
<dbReference type="PROSITE" id="PS50850">
    <property type="entry name" value="MFS"/>
    <property type="match status" value="1"/>
</dbReference>
<dbReference type="Pfam" id="PF07690">
    <property type="entry name" value="MFS_1"/>
    <property type="match status" value="1"/>
</dbReference>
<feature type="transmembrane region" description="Helical" evidence="7">
    <location>
        <begin position="371"/>
        <end position="388"/>
    </location>
</feature>
<feature type="transmembrane region" description="Helical" evidence="7">
    <location>
        <begin position="400"/>
        <end position="426"/>
    </location>
</feature>
<organism evidence="9 10">
    <name type="scientific">Amaricoccus macauensis</name>
    <dbReference type="NCBI Taxonomy" id="57001"/>
    <lineage>
        <taxon>Bacteria</taxon>
        <taxon>Pseudomonadati</taxon>
        <taxon>Pseudomonadota</taxon>
        <taxon>Alphaproteobacteria</taxon>
        <taxon>Rhodobacterales</taxon>
        <taxon>Paracoccaceae</taxon>
        <taxon>Amaricoccus</taxon>
    </lineage>
</organism>
<feature type="domain" description="Major facilitator superfamily (MFS) profile" evidence="8">
    <location>
        <begin position="50"/>
        <end position="462"/>
    </location>
</feature>
<feature type="transmembrane region" description="Helical" evidence="7">
    <location>
        <begin position="270"/>
        <end position="290"/>
    </location>
</feature>
<feature type="transmembrane region" description="Helical" evidence="7">
    <location>
        <begin position="200"/>
        <end position="224"/>
    </location>
</feature>
<evidence type="ECO:0000256" key="7">
    <source>
        <dbReference type="SAM" id="Phobius"/>
    </source>
</evidence>
<feature type="transmembrane region" description="Helical" evidence="7">
    <location>
        <begin position="112"/>
        <end position="130"/>
    </location>
</feature>
<feature type="transmembrane region" description="Helical" evidence="7">
    <location>
        <begin position="529"/>
        <end position="550"/>
    </location>
</feature>
<keyword evidence="5 7" id="KW-0472">Membrane</keyword>
<dbReference type="InterPro" id="IPR011701">
    <property type="entry name" value="MFS"/>
</dbReference>
<keyword evidence="4 7" id="KW-1133">Transmembrane helix</keyword>
<evidence type="ECO:0000256" key="2">
    <source>
        <dbReference type="ARBA" id="ARBA00022448"/>
    </source>
</evidence>
<dbReference type="AlphaFoldDB" id="A0A840SRX4"/>
<feature type="transmembrane region" description="Helical" evidence="7">
    <location>
        <begin position="47"/>
        <end position="68"/>
    </location>
</feature>
<reference evidence="9 10" key="1">
    <citation type="submission" date="2020-08" db="EMBL/GenBank/DDBJ databases">
        <title>Genomic Encyclopedia of Type Strains, Phase IV (KMG-IV): sequencing the most valuable type-strain genomes for metagenomic binning, comparative biology and taxonomic classification.</title>
        <authorList>
            <person name="Goeker M."/>
        </authorList>
    </citation>
    <scope>NUCLEOTIDE SEQUENCE [LARGE SCALE GENOMIC DNA]</scope>
    <source>
        <strain evidence="9 10">DSM 101730</strain>
    </source>
</reference>
<evidence type="ECO:0000313" key="9">
    <source>
        <dbReference type="EMBL" id="MBB5221972.1"/>
    </source>
</evidence>
<dbReference type="EMBL" id="JACHFM010000002">
    <property type="protein sequence ID" value="MBB5221972.1"/>
    <property type="molecule type" value="Genomic_DNA"/>
</dbReference>
<comment type="subcellular location">
    <subcellularLocation>
        <location evidence="1">Membrane</location>
        <topology evidence="1">Multi-pass membrane protein</topology>
    </subcellularLocation>
</comment>
<evidence type="ECO:0000256" key="6">
    <source>
        <dbReference type="SAM" id="MobiDB-lite"/>
    </source>
</evidence>
<protein>
    <submittedName>
        <fullName evidence="9">MFS family permease</fullName>
    </submittedName>
</protein>
<keyword evidence="10" id="KW-1185">Reference proteome</keyword>
<feature type="transmembrane region" description="Helical" evidence="7">
    <location>
        <begin position="302"/>
        <end position="321"/>
    </location>
</feature>
<dbReference type="GO" id="GO:0016020">
    <property type="term" value="C:membrane"/>
    <property type="evidence" value="ECO:0007669"/>
    <property type="project" value="UniProtKB-SubCell"/>
</dbReference>